<evidence type="ECO:0000313" key="5">
    <source>
        <dbReference type="EMBL" id="CAD6195182.1"/>
    </source>
</evidence>
<feature type="region of interest" description="Disordered" evidence="2">
    <location>
        <begin position="55"/>
        <end position="79"/>
    </location>
</feature>
<proteinExistence type="predicted"/>
<dbReference type="Proteomes" id="UP000835052">
    <property type="component" value="Unassembled WGS sequence"/>
</dbReference>
<dbReference type="PANTHER" id="PTHR45701">
    <property type="entry name" value="SYNAPTOBREVIN FAMILY MEMBER"/>
    <property type="match status" value="1"/>
</dbReference>
<sequence>MANPEATPPLAIGSASPSAQHSLSLFNVPLFGWVLVEPSRVTRLCDSAKLNQNLEMDPQGNAIPTQTAGNSDVPPGQQTTKNRLDEIKEQVNNVTAVVAENIDKLMERDFRLQSIKRRSEDLKAASETFHLTARKTQNRLWWQDVRWSIVAGVVGAIFFLVLLFFILKSTGTLPWN</sequence>
<organism evidence="5 6">
    <name type="scientific">Caenorhabditis auriculariae</name>
    <dbReference type="NCBI Taxonomy" id="2777116"/>
    <lineage>
        <taxon>Eukaryota</taxon>
        <taxon>Metazoa</taxon>
        <taxon>Ecdysozoa</taxon>
        <taxon>Nematoda</taxon>
        <taxon>Chromadorea</taxon>
        <taxon>Rhabditida</taxon>
        <taxon>Rhabditina</taxon>
        <taxon>Rhabditomorpha</taxon>
        <taxon>Rhabditoidea</taxon>
        <taxon>Rhabditidae</taxon>
        <taxon>Peloderinae</taxon>
        <taxon>Caenorhabditis</taxon>
    </lineage>
</organism>
<keyword evidence="6" id="KW-1185">Reference proteome</keyword>
<keyword evidence="3" id="KW-0472">Membrane</keyword>
<keyword evidence="1" id="KW-0175">Coiled coil</keyword>
<evidence type="ECO:0000256" key="1">
    <source>
        <dbReference type="PROSITE-ProRule" id="PRU00290"/>
    </source>
</evidence>
<dbReference type="CDD" id="cd15843">
    <property type="entry name" value="R-SNARE"/>
    <property type="match status" value="1"/>
</dbReference>
<dbReference type="PROSITE" id="PS50892">
    <property type="entry name" value="V_SNARE"/>
    <property type="match status" value="1"/>
</dbReference>
<feature type="compositionally biased region" description="Polar residues" evidence="2">
    <location>
        <begin position="62"/>
        <end position="79"/>
    </location>
</feature>
<dbReference type="InterPro" id="IPR042855">
    <property type="entry name" value="V_SNARE_CC"/>
</dbReference>
<dbReference type="InterPro" id="IPR001388">
    <property type="entry name" value="Synaptobrevin-like"/>
</dbReference>
<evidence type="ECO:0000256" key="3">
    <source>
        <dbReference type="SAM" id="Phobius"/>
    </source>
</evidence>
<dbReference type="OrthoDB" id="190375at2759"/>
<dbReference type="PRINTS" id="PR00219">
    <property type="entry name" value="SYNAPTOBREVN"/>
</dbReference>
<evidence type="ECO:0000256" key="2">
    <source>
        <dbReference type="SAM" id="MobiDB-lite"/>
    </source>
</evidence>
<keyword evidence="3" id="KW-1133">Transmembrane helix</keyword>
<dbReference type="SUPFAM" id="SSF58038">
    <property type="entry name" value="SNARE fusion complex"/>
    <property type="match status" value="1"/>
</dbReference>
<dbReference type="Gene3D" id="1.20.5.110">
    <property type="match status" value="1"/>
</dbReference>
<dbReference type="GO" id="GO:0016020">
    <property type="term" value="C:membrane"/>
    <property type="evidence" value="ECO:0007669"/>
    <property type="project" value="InterPro"/>
</dbReference>
<evidence type="ECO:0000259" key="4">
    <source>
        <dbReference type="PROSITE" id="PS50892"/>
    </source>
</evidence>
<reference evidence="5" key="1">
    <citation type="submission" date="2020-10" db="EMBL/GenBank/DDBJ databases">
        <authorList>
            <person name="Kikuchi T."/>
        </authorList>
    </citation>
    <scope>NUCLEOTIDE SEQUENCE</scope>
    <source>
        <strain evidence="5">NKZ352</strain>
    </source>
</reference>
<feature type="transmembrane region" description="Helical" evidence="3">
    <location>
        <begin position="145"/>
        <end position="167"/>
    </location>
</feature>
<accession>A0A8S1HJG6</accession>
<feature type="domain" description="V-SNARE coiled-coil homology" evidence="4">
    <location>
        <begin position="83"/>
        <end position="143"/>
    </location>
</feature>
<gene>
    <name evidence="5" type="ORF">CAUJ_LOCUS11101</name>
</gene>
<evidence type="ECO:0000313" key="6">
    <source>
        <dbReference type="Proteomes" id="UP000835052"/>
    </source>
</evidence>
<protein>
    <recommendedName>
        <fullName evidence="4">V-SNARE coiled-coil homology domain-containing protein</fullName>
    </recommendedName>
</protein>
<dbReference type="GO" id="GO:0016192">
    <property type="term" value="P:vesicle-mediated transport"/>
    <property type="evidence" value="ECO:0007669"/>
    <property type="project" value="InterPro"/>
</dbReference>
<name>A0A8S1HJG6_9PELO</name>
<comment type="caution">
    <text evidence="5">The sequence shown here is derived from an EMBL/GenBank/DDBJ whole genome shotgun (WGS) entry which is preliminary data.</text>
</comment>
<dbReference type="InterPro" id="IPR016444">
    <property type="entry name" value="Synaptobrevin/VAMP"/>
</dbReference>
<dbReference type="Pfam" id="PF00957">
    <property type="entry name" value="Synaptobrevin"/>
    <property type="match status" value="1"/>
</dbReference>
<dbReference type="AlphaFoldDB" id="A0A8S1HJG6"/>
<dbReference type="EMBL" id="CAJGYM010000052">
    <property type="protein sequence ID" value="CAD6195182.1"/>
    <property type="molecule type" value="Genomic_DNA"/>
</dbReference>
<keyword evidence="3" id="KW-0812">Transmembrane</keyword>